<comment type="caution">
    <text evidence="3">The sequence shown here is derived from an EMBL/GenBank/DDBJ whole genome shotgun (WGS) entry which is preliminary data.</text>
</comment>
<reference evidence="3" key="1">
    <citation type="submission" date="2020-03" db="EMBL/GenBank/DDBJ databases">
        <title>Genome of Pelagibius litoralis DSM 21314T.</title>
        <authorList>
            <person name="Wang G."/>
        </authorList>
    </citation>
    <scope>NUCLEOTIDE SEQUENCE</scope>
    <source>
        <strain evidence="3">DSM 21314</strain>
    </source>
</reference>
<gene>
    <name evidence="3" type="ORF">HBA54_27700</name>
</gene>
<dbReference type="AlphaFoldDB" id="A0A967F363"/>
<protein>
    <recommendedName>
        <fullName evidence="5">DdrB-like domain-containing protein</fullName>
    </recommendedName>
</protein>
<evidence type="ECO:0000256" key="2">
    <source>
        <dbReference type="SAM" id="MobiDB-lite"/>
    </source>
</evidence>
<accession>A0A967F363</accession>
<evidence type="ECO:0008006" key="5">
    <source>
        <dbReference type="Google" id="ProtNLM"/>
    </source>
</evidence>
<keyword evidence="4" id="KW-1185">Reference proteome</keyword>
<feature type="coiled-coil region" evidence="1">
    <location>
        <begin position="511"/>
        <end position="538"/>
    </location>
</feature>
<keyword evidence="1" id="KW-0175">Coiled coil</keyword>
<sequence length="570" mass="61400">MIYTNPVRRVEGLLLEDYEAPLADYLGAVSETASTLNPGASLGRLGEIEQASGRAQQVRESDDGFPLPEEPFPVPRELSPLLSPEEATDRAANVGLKFDKQTRSEVVDILIQRKREEVARQSIERRGPTGFGAGSLAIATELLVTATDPLNLASAFIPVVGEVRFLQVAGRIGATLARGSRGAVEGAVGAAVVEPFIIAATAQEQADYDMMDSLLNVAFGTALGGGLHVAGGAVGDALARRSGRPTLSDRLAAAPHEVREAALRTAVGQAIQGRQIDVEPILTGSRLLDSTSLATRRIEFRLEEALPDVAARSAADFRQTSADQPATLVPVLDRDGQQRVFEGREQAQEAARKAGPEVRVTQQEDGGFFLRRRSDAEPLRDPQGRPQEFKTRRQAEKFIERTAKTQKESFSVVPFGPAGGRRFAILRDASPEDVAAIESRPDLASFADTPRSRFSPEGSLAPLRRPEANLQEIVAEAVAGARDPRNVALADFRASERAEEILREIPIDETAETAQQFLDDALEQADELRRALDMSESEFAAMFAAADEEIAEAQALGRAARAAALCELRA</sequence>
<proteinExistence type="predicted"/>
<evidence type="ECO:0000256" key="1">
    <source>
        <dbReference type="SAM" id="Coils"/>
    </source>
</evidence>
<name>A0A967F363_9PROT</name>
<feature type="region of interest" description="Disordered" evidence="2">
    <location>
        <begin position="50"/>
        <end position="70"/>
    </location>
</feature>
<evidence type="ECO:0000313" key="3">
    <source>
        <dbReference type="EMBL" id="NIA72378.1"/>
    </source>
</evidence>
<dbReference type="Proteomes" id="UP000761264">
    <property type="component" value="Unassembled WGS sequence"/>
</dbReference>
<evidence type="ECO:0000313" key="4">
    <source>
        <dbReference type="Proteomes" id="UP000761264"/>
    </source>
</evidence>
<organism evidence="3 4">
    <name type="scientific">Pelagibius litoralis</name>
    <dbReference type="NCBI Taxonomy" id="374515"/>
    <lineage>
        <taxon>Bacteria</taxon>
        <taxon>Pseudomonadati</taxon>
        <taxon>Pseudomonadota</taxon>
        <taxon>Alphaproteobacteria</taxon>
        <taxon>Rhodospirillales</taxon>
        <taxon>Rhodovibrionaceae</taxon>
        <taxon>Pelagibius</taxon>
    </lineage>
</organism>
<dbReference type="EMBL" id="JAAQPH010000042">
    <property type="protein sequence ID" value="NIA72378.1"/>
    <property type="molecule type" value="Genomic_DNA"/>
</dbReference>
<dbReference type="RefSeq" id="WP_167231668.1">
    <property type="nucleotide sequence ID" value="NZ_JAAQPH010000042.1"/>
</dbReference>